<dbReference type="SUPFAM" id="SSF56808">
    <property type="entry name" value="Ribosomal protein L1"/>
    <property type="match status" value="1"/>
</dbReference>
<evidence type="ECO:0000256" key="6">
    <source>
        <dbReference type="ARBA" id="ARBA00022980"/>
    </source>
</evidence>
<evidence type="ECO:0000256" key="2">
    <source>
        <dbReference type="ARBA" id="ARBA00022491"/>
    </source>
</evidence>
<dbReference type="InterPro" id="IPR023674">
    <property type="entry name" value="Ribosomal_uL1-like"/>
</dbReference>
<evidence type="ECO:0000256" key="1">
    <source>
        <dbReference type="ARBA" id="ARBA00010531"/>
    </source>
</evidence>
<name>A0A8J7TK90_9BACT</name>
<comment type="function">
    <text evidence="9">Binds directly to 23S rRNA. The L1 stalk is quite mobile in the ribosome, and is involved in E site tRNA release.</text>
</comment>
<evidence type="ECO:0000256" key="4">
    <source>
        <dbReference type="ARBA" id="ARBA00022845"/>
    </source>
</evidence>
<evidence type="ECO:0000256" key="3">
    <source>
        <dbReference type="ARBA" id="ARBA00022730"/>
    </source>
</evidence>
<dbReference type="EMBL" id="JAFLCK010000002">
    <property type="protein sequence ID" value="MBN8659229.1"/>
    <property type="molecule type" value="Genomic_DNA"/>
</dbReference>
<dbReference type="Proteomes" id="UP000664277">
    <property type="component" value="Unassembled WGS sequence"/>
</dbReference>
<dbReference type="PANTHER" id="PTHR36427:SF3">
    <property type="entry name" value="LARGE RIBOSOMAL SUBUNIT PROTEIN UL1M"/>
    <property type="match status" value="1"/>
</dbReference>
<dbReference type="InterPro" id="IPR002143">
    <property type="entry name" value="Ribosomal_uL1"/>
</dbReference>
<keyword evidence="4 9" id="KW-0810">Translation regulation</keyword>
<dbReference type="Gene3D" id="3.30.190.20">
    <property type="match status" value="1"/>
</dbReference>
<dbReference type="GO" id="GO:0003735">
    <property type="term" value="F:structural constituent of ribosome"/>
    <property type="evidence" value="ECO:0007669"/>
    <property type="project" value="InterPro"/>
</dbReference>
<dbReference type="AlphaFoldDB" id="A0A8J7TK90"/>
<dbReference type="GO" id="GO:0019843">
    <property type="term" value="F:rRNA binding"/>
    <property type="evidence" value="ECO:0007669"/>
    <property type="project" value="UniProtKB-UniRule"/>
</dbReference>
<comment type="similarity">
    <text evidence="1 9 10">Belongs to the universal ribosomal protein uL1 family.</text>
</comment>
<protein>
    <recommendedName>
        <fullName evidence="8 9">Large ribosomal subunit protein uL1</fullName>
    </recommendedName>
</protein>
<dbReference type="InterPro" id="IPR023673">
    <property type="entry name" value="Ribosomal_uL1_CS"/>
</dbReference>
<evidence type="ECO:0000313" key="12">
    <source>
        <dbReference type="Proteomes" id="UP000664277"/>
    </source>
</evidence>
<dbReference type="GO" id="GO:0015934">
    <property type="term" value="C:large ribosomal subunit"/>
    <property type="evidence" value="ECO:0007669"/>
    <property type="project" value="InterPro"/>
</dbReference>
<reference evidence="11" key="1">
    <citation type="submission" date="2021-02" db="EMBL/GenBank/DDBJ databases">
        <title>Genome-Resolved Metagenomics of a Microbial Community Performing Photosynthetic Biological Nutrient Removal.</title>
        <authorList>
            <person name="Mcdaniel E.A."/>
        </authorList>
    </citation>
    <scope>NUCLEOTIDE SEQUENCE</scope>
    <source>
        <strain evidence="11">UWPOB_OBS1</strain>
    </source>
</reference>
<dbReference type="InterPro" id="IPR016095">
    <property type="entry name" value="Ribosomal_uL1_3-a/b-sand"/>
</dbReference>
<dbReference type="Gene3D" id="3.40.50.790">
    <property type="match status" value="1"/>
</dbReference>
<evidence type="ECO:0000313" key="11">
    <source>
        <dbReference type="EMBL" id="MBN8659229.1"/>
    </source>
</evidence>
<evidence type="ECO:0000256" key="5">
    <source>
        <dbReference type="ARBA" id="ARBA00022884"/>
    </source>
</evidence>
<sequence length="240" mass="25786">MATLTKRRKKLDTFYKEHNQAVNAEEAIKALKKENSVKFDQTVEVHFKLGVNPKLNDQQVRSTVNLPGGTGKEVRVAVVAKGDKLKEAEAAGADHFGAEELVEKIGAGFLDFDKLVATPDAMAMLSKMGKILGPKGLMPNPKDGTVTFDVGKTVKELKAGKVSFRAEKDGGIVQMAIGKLSFDDARLLKNLAAVVDQVQKVKPSSVKGTYIKSVYVSTTMGPGVKLDLNTLQDLSKAATA</sequence>
<comment type="caution">
    <text evidence="11">The sequence shown here is derived from an EMBL/GenBank/DDBJ whole genome shotgun (WGS) entry which is preliminary data.</text>
</comment>
<dbReference type="Pfam" id="PF00687">
    <property type="entry name" value="Ribosomal_L1"/>
    <property type="match status" value="1"/>
</dbReference>
<dbReference type="PROSITE" id="PS01199">
    <property type="entry name" value="RIBOSOMAL_L1"/>
    <property type="match status" value="1"/>
</dbReference>
<proteinExistence type="inferred from homology"/>
<dbReference type="CDD" id="cd00403">
    <property type="entry name" value="Ribosomal_L1"/>
    <property type="match status" value="1"/>
</dbReference>
<keyword evidence="7 9" id="KW-0687">Ribonucleoprotein</keyword>
<dbReference type="PIRSF" id="PIRSF002155">
    <property type="entry name" value="Ribosomal_L1"/>
    <property type="match status" value="1"/>
</dbReference>
<dbReference type="InterPro" id="IPR005878">
    <property type="entry name" value="Ribosom_uL1_bac-type"/>
</dbReference>
<dbReference type="GO" id="GO:0006417">
    <property type="term" value="P:regulation of translation"/>
    <property type="evidence" value="ECO:0007669"/>
    <property type="project" value="UniProtKB-KW"/>
</dbReference>
<comment type="subunit">
    <text evidence="9">Part of the 50S ribosomal subunit.</text>
</comment>
<dbReference type="HAMAP" id="MF_01318_B">
    <property type="entry name" value="Ribosomal_uL1_B"/>
    <property type="match status" value="1"/>
</dbReference>
<dbReference type="InterPro" id="IPR028364">
    <property type="entry name" value="Ribosomal_uL1/biogenesis"/>
</dbReference>
<dbReference type="GO" id="GO:0000049">
    <property type="term" value="F:tRNA binding"/>
    <property type="evidence" value="ECO:0007669"/>
    <property type="project" value="UniProtKB-KW"/>
</dbReference>
<dbReference type="NCBIfam" id="TIGR01169">
    <property type="entry name" value="rplA_bact"/>
    <property type="match status" value="1"/>
</dbReference>
<keyword evidence="2 9" id="KW-0678">Repressor</keyword>
<dbReference type="PANTHER" id="PTHR36427">
    <property type="entry name" value="54S RIBOSOMAL PROTEIN L1, MITOCHONDRIAL"/>
    <property type="match status" value="1"/>
</dbReference>
<comment type="function">
    <text evidence="9">Protein L1 is also a translational repressor protein, it controls the translation of the L11 operon by binding to its mRNA.</text>
</comment>
<evidence type="ECO:0000256" key="8">
    <source>
        <dbReference type="ARBA" id="ARBA00035241"/>
    </source>
</evidence>
<keyword evidence="6 9" id="KW-0689">Ribosomal protein</keyword>
<keyword evidence="5 9" id="KW-0694">RNA-binding</keyword>
<evidence type="ECO:0000256" key="9">
    <source>
        <dbReference type="HAMAP-Rule" id="MF_01318"/>
    </source>
</evidence>
<organism evidence="11 12">
    <name type="scientific">Candidatus Obscuribacter phosphatis</name>
    <dbReference type="NCBI Taxonomy" id="1906157"/>
    <lineage>
        <taxon>Bacteria</taxon>
        <taxon>Bacillati</taxon>
        <taxon>Candidatus Melainabacteria</taxon>
        <taxon>Candidatus Obscuribacterales</taxon>
        <taxon>Candidatus Obscuribacteraceae</taxon>
        <taxon>Candidatus Obscuribacter</taxon>
    </lineage>
</organism>
<dbReference type="FunFam" id="3.40.50.790:FF:000001">
    <property type="entry name" value="50S ribosomal protein L1"/>
    <property type="match status" value="1"/>
</dbReference>
<accession>A0A8J7TK90</accession>
<gene>
    <name evidence="9 11" type="primary">rplA</name>
    <name evidence="11" type="ORF">J0M35_02625</name>
</gene>
<keyword evidence="9" id="KW-0820">tRNA-binding</keyword>
<evidence type="ECO:0000256" key="7">
    <source>
        <dbReference type="ARBA" id="ARBA00023274"/>
    </source>
</evidence>
<dbReference type="GO" id="GO:0006412">
    <property type="term" value="P:translation"/>
    <property type="evidence" value="ECO:0007669"/>
    <property type="project" value="UniProtKB-UniRule"/>
</dbReference>
<evidence type="ECO:0000256" key="10">
    <source>
        <dbReference type="RuleBase" id="RU000659"/>
    </source>
</evidence>
<keyword evidence="3 9" id="KW-0699">rRNA-binding</keyword>